<keyword evidence="1" id="KW-0067">ATP-binding</keyword>
<name>A0A2A9DXL3_9MICO</name>
<dbReference type="GO" id="GO:0005524">
    <property type="term" value="F:ATP binding"/>
    <property type="evidence" value="ECO:0007669"/>
    <property type="project" value="UniProtKB-UniRule"/>
</dbReference>
<dbReference type="GO" id="GO:0046872">
    <property type="term" value="F:metal ion binding"/>
    <property type="evidence" value="ECO:0007669"/>
    <property type="project" value="InterPro"/>
</dbReference>
<feature type="domain" description="ATP-grasp" evidence="2">
    <location>
        <begin position="130"/>
        <end position="320"/>
    </location>
</feature>
<dbReference type="Pfam" id="PF02655">
    <property type="entry name" value="ATP-grasp_3"/>
    <property type="match status" value="1"/>
</dbReference>
<evidence type="ECO:0000313" key="3">
    <source>
        <dbReference type="EMBL" id="PFG30670.1"/>
    </source>
</evidence>
<dbReference type="Pfam" id="PF21360">
    <property type="entry name" value="PylC-like_N"/>
    <property type="match status" value="1"/>
</dbReference>
<dbReference type="InterPro" id="IPR003806">
    <property type="entry name" value="ATP-grasp_PylC-type"/>
</dbReference>
<dbReference type="RefSeq" id="WP_098407095.1">
    <property type="nucleotide sequence ID" value="NZ_PDJE01000001.1"/>
</dbReference>
<dbReference type="PROSITE" id="PS50975">
    <property type="entry name" value="ATP_GRASP"/>
    <property type="match status" value="1"/>
</dbReference>
<keyword evidence="1" id="KW-0547">Nucleotide-binding</keyword>
<gene>
    <name evidence="3" type="ORF">ATJ78_1605</name>
</gene>
<dbReference type="EMBL" id="PDJE01000001">
    <property type="protein sequence ID" value="PFG30670.1"/>
    <property type="molecule type" value="Genomic_DNA"/>
</dbReference>
<keyword evidence="4" id="KW-1185">Reference proteome</keyword>
<dbReference type="SUPFAM" id="SSF56059">
    <property type="entry name" value="Glutathione synthetase ATP-binding domain-like"/>
    <property type="match status" value="1"/>
</dbReference>
<dbReference type="InterPro" id="IPR048764">
    <property type="entry name" value="PylC_N"/>
</dbReference>
<reference evidence="3 4" key="1">
    <citation type="submission" date="2017-10" db="EMBL/GenBank/DDBJ databases">
        <title>Sequencing the genomes of 1000 actinobacteria strains.</title>
        <authorList>
            <person name="Klenk H.-P."/>
        </authorList>
    </citation>
    <scope>NUCLEOTIDE SEQUENCE [LARGE SCALE GENOMIC DNA]</scope>
    <source>
        <strain evidence="3 4">DSM 21798</strain>
    </source>
</reference>
<dbReference type="AlphaFoldDB" id="A0A2A9DXL3"/>
<protein>
    <submittedName>
        <fullName evidence="3">Carbamoyl-phosphate synthase large subunit</fullName>
    </submittedName>
</protein>
<evidence type="ECO:0000256" key="1">
    <source>
        <dbReference type="PROSITE-ProRule" id="PRU00409"/>
    </source>
</evidence>
<accession>A0A2A9DXL3</accession>
<dbReference type="Proteomes" id="UP000221369">
    <property type="component" value="Unassembled WGS sequence"/>
</dbReference>
<evidence type="ECO:0000259" key="2">
    <source>
        <dbReference type="PROSITE" id="PS50975"/>
    </source>
</evidence>
<proteinExistence type="predicted"/>
<dbReference type="Gene3D" id="3.40.50.20">
    <property type="match status" value="1"/>
</dbReference>
<dbReference type="InterPro" id="IPR011761">
    <property type="entry name" value="ATP-grasp"/>
</dbReference>
<comment type="caution">
    <text evidence="3">The sequence shown here is derived from an EMBL/GenBank/DDBJ whole genome shotgun (WGS) entry which is preliminary data.</text>
</comment>
<sequence>MREDSAQQPMRILIGSVGRRVYLVDWFEQAFTKLGVNGEVHVTDADPFSAAYARASFRHLMPEYGEPGYENAMISLFKKIRPNLFFSVNDFELAYLASTRFAIRLRQFGGNVLALPEERHRAVHDKYQMAIELAAVGVSTPDTALLSDTAGVEAVLESSTEVVIKDRFGSGSSGLVIARTADFDSAVKWLSVKWRKEIERHKRAAEFVVQRAIIGEEYGMDLVSPLEEGVHPLGVLARRKSRMRSGETDRAESVDASPFVELAQAVASWTGHQGLIDVDVMVAQDGRPFVIDINPRFGGGYPFSHLAGADVPSLYVAQLLQGSCRRLDAKGHLSYVPGVVSTKNEAVTKTSVR</sequence>
<dbReference type="Gene3D" id="3.30.470.20">
    <property type="entry name" value="ATP-grasp fold, B domain"/>
    <property type="match status" value="1"/>
</dbReference>
<organism evidence="3 4">
    <name type="scientific">Paramicrobacterium agarici</name>
    <dbReference type="NCBI Taxonomy" id="630514"/>
    <lineage>
        <taxon>Bacteria</taxon>
        <taxon>Bacillati</taxon>
        <taxon>Actinomycetota</taxon>
        <taxon>Actinomycetes</taxon>
        <taxon>Micrococcales</taxon>
        <taxon>Microbacteriaceae</taxon>
        <taxon>Paramicrobacterium</taxon>
    </lineage>
</organism>
<evidence type="ECO:0000313" key="4">
    <source>
        <dbReference type="Proteomes" id="UP000221369"/>
    </source>
</evidence>